<evidence type="ECO:0000256" key="2">
    <source>
        <dbReference type="SAM" id="SignalP"/>
    </source>
</evidence>
<feature type="signal peptide" evidence="2">
    <location>
        <begin position="1"/>
        <end position="27"/>
    </location>
</feature>
<proteinExistence type="predicted"/>
<dbReference type="EnsemblPlants" id="KEH17385">
    <property type="protein sequence ID" value="KEH17385"/>
    <property type="gene ID" value="MTR_0019s0180"/>
</dbReference>
<evidence type="ECO:0000313" key="4">
    <source>
        <dbReference type="EnsemblPlants" id="KEH17385"/>
    </source>
</evidence>
<evidence type="ECO:0000256" key="1">
    <source>
        <dbReference type="SAM" id="MobiDB-lite"/>
    </source>
</evidence>
<reference evidence="3 5" key="2">
    <citation type="journal article" date="2014" name="BMC Genomics">
        <title>An improved genome release (version Mt4.0) for the model legume Medicago truncatula.</title>
        <authorList>
            <person name="Tang H."/>
            <person name="Krishnakumar V."/>
            <person name="Bidwell S."/>
            <person name="Rosen B."/>
            <person name="Chan A."/>
            <person name="Zhou S."/>
            <person name="Gentzbittel L."/>
            <person name="Childs K.L."/>
            <person name="Yandell M."/>
            <person name="Gundlach H."/>
            <person name="Mayer K.F."/>
            <person name="Schwartz D.C."/>
            <person name="Town C.D."/>
        </authorList>
    </citation>
    <scope>GENOME REANNOTATION</scope>
    <source>
        <strain evidence="3">A17</strain>
        <strain evidence="4 5">cv. Jemalong A17</strain>
    </source>
</reference>
<dbReference type="AlphaFoldDB" id="A0A072TV34"/>
<organism evidence="3 5">
    <name type="scientific">Medicago truncatula</name>
    <name type="common">Barrel medic</name>
    <name type="synonym">Medicago tribuloides</name>
    <dbReference type="NCBI Taxonomy" id="3880"/>
    <lineage>
        <taxon>Eukaryota</taxon>
        <taxon>Viridiplantae</taxon>
        <taxon>Streptophyta</taxon>
        <taxon>Embryophyta</taxon>
        <taxon>Tracheophyta</taxon>
        <taxon>Spermatophyta</taxon>
        <taxon>Magnoliopsida</taxon>
        <taxon>eudicotyledons</taxon>
        <taxon>Gunneridae</taxon>
        <taxon>Pentapetalae</taxon>
        <taxon>rosids</taxon>
        <taxon>fabids</taxon>
        <taxon>Fabales</taxon>
        <taxon>Fabaceae</taxon>
        <taxon>Papilionoideae</taxon>
        <taxon>50 kb inversion clade</taxon>
        <taxon>NPAAA clade</taxon>
        <taxon>Hologalegina</taxon>
        <taxon>IRL clade</taxon>
        <taxon>Trifolieae</taxon>
        <taxon>Medicago</taxon>
    </lineage>
</organism>
<accession>A0A072TV34</accession>
<reference evidence="4" key="3">
    <citation type="submission" date="2015-06" db="UniProtKB">
        <authorList>
            <consortium name="EnsemblPlants"/>
        </authorList>
    </citation>
    <scope>IDENTIFICATION</scope>
    <source>
        <strain evidence="4">cv. Jemalong A17</strain>
    </source>
</reference>
<reference evidence="3 5" key="1">
    <citation type="journal article" date="2011" name="Nature">
        <title>The Medicago genome provides insight into the evolution of rhizobial symbioses.</title>
        <authorList>
            <person name="Young N.D."/>
            <person name="Debelle F."/>
            <person name="Oldroyd G.E."/>
            <person name="Geurts R."/>
            <person name="Cannon S.B."/>
            <person name="Udvardi M.K."/>
            <person name="Benedito V.A."/>
            <person name="Mayer K.F."/>
            <person name="Gouzy J."/>
            <person name="Schoof H."/>
            <person name="Van de Peer Y."/>
            <person name="Proost S."/>
            <person name="Cook D.R."/>
            <person name="Meyers B.C."/>
            <person name="Spannagl M."/>
            <person name="Cheung F."/>
            <person name="De Mita S."/>
            <person name="Krishnakumar V."/>
            <person name="Gundlach H."/>
            <person name="Zhou S."/>
            <person name="Mudge J."/>
            <person name="Bharti A.K."/>
            <person name="Murray J.D."/>
            <person name="Naoumkina M.A."/>
            <person name="Rosen B."/>
            <person name="Silverstein K.A."/>
            <person name="Tang H."/>
            <person name="Rombauts S."/>
            <person name="Zhao P.X."/>
            <person name="Zhou P."/>
            <person name="Barbe V."/>
            <person name="Bardou P."/>
            <person name="Bechner M."/>
            <person name="Bellec A."/>
            <person name="Berger A."/>
            <person name="Berges H."/>
            <person name="Bidwell S."/>
            <person name="Bisseling T."/>
            <person name="Choisne N."/>
            <person name="Couloux A."/>
            <person name="Denny R."/>
            <person name="Deshpande S."/>
            <person name="Dai X."/>
            <person name="Doyle J.J."/>
            <person name="Dudez A.M."/>
            <person name="Farmer A.D."/>
            <person name="Fouteau S."/>
            <person name="Franken C."/>
            <person name="Gibelin C."/>
            <person name="Gish J."/>
            <person name="Goldstein S."/>
            <person name="Gonzalez A.J."/>
            <person name="Green P.J."/>
            <person name="Hallab A."/>
            <person name="Hartog M."/>
            <person name="Hua A."/>
            <person name="Humphray S.J."/>
            <person name="Jeong D.H."/>
            <person name="Jing Y."/>
            <person name="Jocker A."/>
            <person name="Kenton S.M."/>
            <person name="Kim D.J."/>
            <person name="Klee K."/>
            <person name="Lai H."/>
            <person name="Lang C."/>
            <person name="Lin S."/>
            <person name="Macmil S.L."/>
            <person name="Magdelenat G."/>
            <person name="Matthews L."/>
            <person name="McCorrison J."/>
            <person name="Monaghan E.L."/>
            <person name="Mun J.H."/>
            <person name="Najar F.Z."/>
            <person name="Nicholson C."/>
            <person name="Noirot C."/>
            <person name="O'Bleness M."/>
            <person name="Paule C.R."/>
            <person name="Poulain J."/>
            <person name="Prion F."/>
            <person name="Qin B."/>
            <person name="Qu C."/>
            <person name="Retzel E.F."/>
            <person name="Riddle C."/>
            <person name="Sallet E."/>
            <person name="Samain S."/>
            <person name="Samson N."/>
            <person name="Sanders I."/>
            <person name="Saurat O."/>
            <person name="Scarpelli C."/>
            <person name="Schiex T."/>
            <person name="Segurens B."/>
            <person name="Severin A.J."/>
            <person name="Sherrier D.J."/>
            <person name="Shi R."/>
            <person name="Sims S."/>
            <person name="Singer S.R."/>
            <person name="Sinharoy S."/>
            <person name="Sterck L."/>
            <person name="Viollet A."/>
            <person name="Wang B.B."/>
            <person name="Wang K."/>
            <person name="Wang M."/>
            <person name="Wang X."/>
            <person name="Warfsmann J."/>
            <person name="Weissenbach J."/>
            <person name="White D.D."/>
            <person name="White J.D."/>
            <person name="Wiley G.B."/>
            <person name="Wincker P."/>
            <person name="Xing Y."/>
            <person name="Yang L."/>
            <person name="Yao Z."/>
            <person name="Ying F."/>
            <person name="Zhai J."/>
            <person name="Zhou L."/>
            <person name="Zuber A."/>
            <person name="Denarie J."/>
            <person name="Dixon R.A."/>
            <person name="May G.D."/>
            <person name="Schwartz D.C."/>
            <person name="Rogers J."/>
            <person name="Quetier F."/>
            <person name="Town C.D."/>
            <person name="Roe B.A."/>
        </authorList>
    </citation>
    <scope>NUCLEOTIDE SEQUENCE [LARGE SCALE GENOMIC DNA]</scope>
    <source>
        <strain evidence="3">A17</strain>
        <strain evidence="4 5">cv. Jemalong A17</strain>
    </source>
</reference>
<evidence type="ECO:0008006" key="6">
    <source>
        <dbReference type="Google" id="ProtNLM"/>
    </source>
</evidence>
<keyword evidence="2" id="KW-0732">Signal</keyword>
<evidence type="ECO:0000313" key="3">
    <source>
        <dbReference type="EMBL" id="KEH17385.1"/>
    </source>
</evidence>
<keyword evidence="5" id="KW-1185">Reference proteome</keyword>
<dbReference type="Proteomes" id="UP000002051">
    <property type="component" value="Unassembled WGS sequence"/>
</dbReference>
<sequence length="137" mass="15439">MSLSKPFDKCFILKLSWFAFQLAIVPAYSSSANTSEMFSIDCICSSANYNSFNREAKLGNDKFSPAVVSDDAEIWSAGDGMLGEQVSLINPSKIFNSETNSTRTNDKQTKYYPRQTNNPRLVQRPNLLPKQLQREIN</sequence>
<dbReference type="EMBL" id="KL402744">
    <property type="protein sequence ID" value="KEH17385.1"/>
    <property type="molecule type" value="Genomic_DNA"/>
</dbReference>
<name>A0A072TV34_MEDTR</name>
<gene>
    <name evidence="3" type="ORF">MTR_0019s0180</name>
</gene>
<evidence type="ECO:0000313" key="5">
    <source>
        <dbReference type="Proteomes" id="UP000002051"/>
    </source>
</evidence>
<feature type="region of interest" description="Disordered" evidence="1">
    <location>
        <begin position="95"/>
        <end position="137"/>
    </location>
</feature>
<protein>
    <recommendedName>
        <fullName evidence="6">Transmembrane protein</fullName>
    </recommendedName>
</protein>
<dbReference type="HOGENOM" id="CLU_1868197_0_0_1"/>
<feature type="chain" id="PRO_5014499014" description="Transmembrane protein" evidence="2">
    <location>
        <begin position="28"/>
        <end position="137"/>
    </location>
</feature>